<feature type="region of interest" description="Disordered" evidence="1">
    <location>
        <begin position="171"/>
        <end position="194"/>
    </location>
</feature>
<feature type="signal peptide" evidence="2">
    <location>
        <begin position="1"/>
        <end position="27"/>
    </location>
</feature>
<feature type="chain" id="PRO_5037678795" description="LPXTG cell wall anchor domain-containing protein" evidence="2">
    <location>
        <begin position="28"/>
        <end position="237"/>
    </location>
</feature>
<evidence type="ECO:0000256" key="2">
    <source>
        <dbReference type="SAM" id="SignalP"/>
    </source>
</evidence>
<sequence>MRRTVRALSVAFVAGAALALAGPAASAAEVGPGTVPPTSTVAAPEGVPGACAAPQQCGTSQTGPTACRDGGPCQDGPGTACKAGGPCQDGSGCTQGQTCPGHTPCHQTGQCQGDGGGHQCVGGGGSGACADGTGDSDWGGGGGGGGGDAGGHQCTGAGACSDDGHGCGGPDDRQDHGGDGCTPPGVQHGVAAGDGGSFTDSVPALAAGTAFIAAACGGAGYRLFGRRRASGGGPTDM</sequence>
<keyword evidence="2" id="KW-0732">Signal</keyword>
<evidence type="ECO:0000313" key="3">
    <source>
        <dbReference type="EMBL" id="GHE05513.1"/>
    </source>
</evidence>
<dbReference type="Proteomes" id="UP000655443">
    <property type="component" value="Unassembled WGS sequence"/>
</dbReference>
<dbReference type="EMBL" id="BMVG01000009">
    <property type="protein sequence ID" value="GHE05513.1"/>
    <property type="molecule type" value="Genomic_DNA"/>
</dbReference>
<protein>
    <recommendedName>
        <fullName evidence="5">LPXTG cell wall anchor domain-containing protein</fullName>
    </recommendedName>
</protein>
<evidence type="ECO:0008006" key="5">
    <source>
        <dbReference type="Google" id="ProtNLM"/>
    </source>
</evidence>
<evidence type="ECO:0000313" key="4">
    <source>
        <dbReference type="Proteomes" id="UP000655443"/>
    </source>
</evidence>
<accession>A0A918YKL0</accession>
<evidence type="ECO:0000256" key="1">
    <source>
        <dbReference type="SAM" id="MobiDB-lite"/>
    </source>
</evidence>
<name>A0A918YKL0_9ACTN</name>
<keyword evidence="4" id="KW-1185">Reference proteome</keyword>
<proteinExistence type="predicted"/>
<organism evidence="3 4">
    <name type="scientific">Streptomyces alanosinicus</name>
    <dbReference type="NCBI Taxonomy" id="68171"/>
    <lineage>
        <taxon>Bacteria</taxon>
        <taxon>Bacillati</taxon>
        <taxon>Actinomycetota</taxon>
        <taxon>Actinomycetes</taxon>
        <taxon>Kitasatosporales</taxon>
        <taxon>Streptomycetaceae</taxon>
        <taxon>Streptomyces</taxon>
    </lineage>
</organism>
<reference evidence="3" key="2">
    <citation type="submission" date="2020-09" db="EMBL/GenBank/DDBJ databases">
        <authorList>
            <person name="Sun Q."/>
            <person name="Ohkuma M."/>
        </authorList>
    </citation>
    <scope>NUCLEOTIDE SEQUENCE</scope>
    <source>
        <strain evidence="3">JCM 4714</strain>
    </source>
</reference>
<dbReference type="RefSeq" id="WP_189954541.1">
    <property type="nucleotide sequence ID" value="NZ_BMVG01000009.1"/>
</dbReference>
<gene>
    <name evidence="3" type="ORF">GCM10010339_41650</name>
</gene>
<dbReference type="AlphaFoldDB" id="A0A918YKL0"/>
<comment type="caution">
    <text evidence="3">The sequence shown here is derived from an EMBL/GenBank/DDBJ whole genome shotgun (WGS) entry which is preliminary data.</text>
</comment>
<reference evidence="3" key="1">
    <citation type="journal article" date="2014" name="Int. J. Syst. Evol. Microbiol.">
        <title>Complete genome sequence of Corynebacterium casei LMG S-19264T (=DSM 44701T), isolated from a smear-ripened cheese.</title>
        <authorList>
            <consortium name="US DOE Joint Genome Institute (JGI-PGF)"/>
            <person name="Walter F."/>
            <person name="Albersmeier A."/>
            <person name="Kalinowski J."/>
            <person name="Ruckert C."/>
        </authorList>
    </citation>
    <scope>NUCLEOTIDE SEQUENCE</scope>
    <source>
        <strain evidence="3">JCM 4714</strain>
    </source>
</reference>